<dbReference type="InParanoid" id="A0A067Q6K4"/>
<dbReference type="HOGENOM" id="CLU_031481_1_1_1"/>
<dbReference type="STRING" id="933084.A0A067Q6K4"/>
<sequence length="358" mass="41107">MRALHDELAYERKTNAWLRDQKAGLESQWYQYVSAAEHDKRIRMKEAEDHQETKRLLEARTAEWRVAQEFLTTTDHLSASQISQEVADLNNEIFQTAALLVDRLECPQQQGIPPSGITDSKGAVESRFGSFLVQRLESADISDTTLIEGAYQAVMAEQARWIVETWYRDMTAQGQAIDLRWKELYRSIHRHEPQAIAGRWRSMTNRYIWGRYTELNDPRPFVSKLADHLAHVAFIAGRTDNWGQTRKIIREEFDSSLKDIVDFAFRLHRMVKQETTSCEMRIVYTKPDSEFDPVTMEDILHENPTPWNQRVSCTAALGLKRQVGGDAGKGAGRSETVLMKAKVLLQTSTEADDKMVTS</sequence>
<keyword evidence="2" id="KW-1185">Reference proteome</keyword>
<accession>A0A067Q6K4</accession>
<evidence type="ECO:0000313" key="2">
    <source>
        <dbReference type="Proteomes" id="UP000027265"/>
    </source>
</evidence>
<reference evidence="2" key="1">
    <citation type="journal article" date="2014" name="Proc. Natl. Acad. Sci. U.S.A.">
        <title>Extensive sampling of basidiomycete genomes demonstrates inadequacy of the white-rot/brown-rot paradigm for wood decay fungi.</title>
        <authorList>
            <person name="Riley R."/>
            <person name="Salamov A.A."/>
            <person name="Brown D.W."/>
            <person name="Nagy L.G."/>
            <person name="Floudas D."/>
            <person name="Held B.W."/>
            <person name="Levasseur A."/>
            <person name="Lombard V."/>
            <person name="Morin E."/>
            <person name="Otillar R."/>
            <person name="Lindquist E.A."/>
            <person name="Sun H."/>
            <person name="LaButti K.M."/>
            <person name="Schmutz J."/>
            <person name="Jabbour D."/>
            <person name="Luo H."/>
            <person name="Baker S.E."/>
            <person name="Pisabarro A.G."/>
            <person name="Walton J.D."/>
            <person name="Blanchette R.A."/>
            <person name="Henrissat B."/>
            <person name="Martin F."/>
            <person name="Cullen D."/>
            <person name="Hibbett D.S."/>
            <person name="Grigoriev I.V."/>
        </authorList>
    </citation>
    <scope>NUCLEOTIDE SEQUENCE [LARGE SCALE GENOMIC DNA]</scope>
    <source>
        <strain evidence="2">MUCL 33604</strain>
    </source>
</reference>
<evidence type="ECO:0000313" key="1">
    <source>
        <dbReference type="EMBL" id="KDQ59112.1"/>
    </source>
</evidence>
<dbReference type="Proteomes" id="UP000027265">
    <property type="component" value="Unassembled WGS sequence"/>
</dbReference>
<protein>
    <submittedName>
        <fullName evidence="1">Uncharacterized protein</fullName>
    </submittedName>
</protein>
<proteinExistence type="predicted"/>
<dbReference type="AlphaFoldDB" id="A0A067Q6K4"/>
<dbReference type="EMBL" id="KL197716">
    <property type="protein sequence ID" value="KDQ59112.1"/>
    <property type="molecule type" value="Genomic_DNA"/>
</dbReference>
<organism evidence="1 2">
    <name type="scientific">Jaapia argillacea MUCL 33604</name>
    <dbReference type="NCBI Taxonomy" id="933084"/>
    <lineage>
        <taxon>Eukaryota</taxon>
        <taxon>Fungi</taxon>
        <taxon>Dikarya</taxon>
        <taxon>Basidiomycota</taxon>
        <taxon>Agaricomycotina</taxon>
        <taxon>Agaricomycetes</taxon>
        <taxon>Agaricomycetidae</taxon>
        <taxon>Jaapiales</taxon>
        <taxon>Jaapiaceae</taxon>
        <taxon>Jaapia</taxon>
    </lineage>
</organism>
<name>A0A067Q6K4_9AGAM</name>
<gene>
    <name evidence="1" type="ORF">JAAARDRAFT_57075</name>
</gene>
<dbReference type="OrthoDB" id="3222645at2759"/>